<dbReference type="NCBIfam" id="TIGR03064">
    <property type="entry name" value="sortase_srtB"/>
    <property type="match status" value="1"/>
</dbReference>
<keyword evidence="5" id="KW-1185">Reference proteome</keyword>
<dbReference type="Proteomes" id="UP001197492">
    <property type="component" value="Unassembled WGS sequence"/>
</dbReference>
<evidence type="ECO:0000256" key="1">
    <source>
        <dbReference type="PIRSR" id="PIRSR605754-1"/>
    </source>
</evidence>
<dbReference type="Proteomes" id="UP001196408">
    <property type="component" value="Unassembled WGS sequence"/>
</dbReference>
<dbReference type="InterPro" id="IPR009835">
    <property type="entry name" value="SrtB"/>
</dbReference>
<organism evidence="2 4">
    <name type="scientific">Catenibacterium mitsuokai</name>
    <dbReference type="NCBI Taxonomy" id="100886"/>
    <lineage>
        <taxon>Bacteria</taxon>
        <taxon>Bacillati</taxon>
        <taxon>Bacillota</taxon>
        <taxon>Erysipelotrichia</taxon>
        <taxon>Erysipelotrichales</taxon>
        <taxon>Coprobacillaceae</taxon>
        <taxon>Catenibacterium</taxon>
    </lineage>
</organism>
<keyword evidence="2" id="KW-0378">Hydrolase</keyword>
<feature type="active site" description="Acyl-thioester intermediate" evidence="1">
    <location>
        <position position="219"/>
    </location>
</feature>
<gene>
    <name evidence="2" type="primary">srtB</name>
    <name evidence="2" type="ORF">KSV97_01060</name>
    <name evidence="3" type="ORF">KSW06_01070</name>
</gene>
<evidence type="ECO:0000313" key="2">
    <source>
        <dbReference type="EMBL" id="MBV3381838.1"/>
    </source>
</evidence>
<accession>A0AAW4MY79</accession>
<dbReference type="InterPro" id="IPR005754">
    <property type="entry name" value="Sortase"/>
</dbReference>
<proteinExistence type="predicted"/>
<dbReference type="AlphaFoldDB" id="A0AAW4MY79"/>
<evidence type="ECO:0000313" key="4">
    <source>
        <dbReference type="Proteomes" id="UP001196408"/>
    </source>
</evidence>
<sequence length="239" mass="27290">MKIIRRILLVVCLAVFLYSAGNLANIGYKYHKVNSDNKKLQEEVVTEVKQDSPLDRKVDFNQLKSINEDIVGWIYIPNTNIDYALLKGKTNDTYIHTNYEKKHSFAGSIFLDEDNNSSLTDSNTIIYGHNMKNGSMFANIKKFTDQDYFNNHPEVYIYLPDGSINVYSIYSTKIIDATSDYYLKDIDYASYVANAKSSAKQSRDVDTQNTAPLLLLSTCYAHDTPTRSVLFARLEKNVK</sequence>
<dbReference type="RefSeq" id="WP_217746934.1">
    <property type="nucleotide sequence ID" value="NZ_JAHOEB010000004.1"/>
</dbReference>
<reference evidence="2 5" key="1">
    <citation type="submission" date="2021-06" db="EMBL/GenBank/DDBJ databases">
        <title>Collection of gut derived symbiotic bacterial strains cultured from healthy donors.</title>
        <authorList>
            <person name="Lin H."/>
            <person name="Littmann E."/>
            <person name="Pamer E.G."/>
        </authorList>
    </citation>
    <scope>NUCLEOTIDE SEQUENCE</scope>
    <source>
        <strain evidence="3 5">MSK.21.70</strain>
        <strain evidence="2">MSK.21.82</strain>
    </source>
</reference>
<name>A0AAW4MY79_9FIRM</name>
<protein>
    <submittedName>
        <fullName evidence="2">Class B sortase</fullName>
        <ecNumber evidence="2">3.4.22.71</ecNumber>
    </submittedName>
</protein>
<evidence type="ECO:0000313" key="5">
    <source>
        <dbReference type="Proteomes" id="UP001197492"/>
    </source>
</evidence>
<dbReference type="EMBL" id="JAHOEF010000004">
    <property type="protein sequence ID" value="MBV3381838.1"/>
    <property type="molecule type" value="Genomic_DNA"/>
</dbReference>
<dbReference type="GO" id="GO:0016787">
    <property type="term" value="F:hydrolase activity"/>
    <property type="evidence" value="ECO:0007669"/>
    <property type="project" value="UniProtKB-KW"/>
</dbReference>
<dbReference type="Pfam" id="PF04203">
    <property type="entry name" value="Sortase"/>
    <property type="match status" value="1"/>
</dbReference>
<dbReference type="CDD" id="cd05826">
    <property type="entry name" value="Sortase_B"/>
    <property type="match status" value="1"/>
</dbReference>
<feature type="active site" description="Proton donor/acceptor" evidence="1">
    <location>
        <position position="129"/>
    </location>
</feature>
<comment type="caution">
    <text evidence="2">The sequence shown here is derived from an EMBL/GenBank/DDBJ whole genome shotgun (WGS) entry which is preliminary data.</text>
</comment>
<dbReference type="EMBL" id="JAHOEL010000004">
    <property type="protein sequence ID" value="MBV3391862.1"/>
    <property type="molecule type" value="Genomic_DNA"/>
</dbReference>
<dbReference type="EC" id="3.4.22.71" evidence="2"/>
<evidence type="ECO:0000313" key="3">
    <source>
        <dbReference type="EMBL" id="MBV3391862.1"/>
    </source>
</evidence>